<name>A0A6C0F588_9ZZZZ</name>
<organism evidence="2">
    <name type="scientific">viral metagenome</name>
    <dbReference type="NCBI Taxonomy" id="1070528"/>
    <lineage>
        <taxon>unclassified sequences</taxon>
        <taxon>metagenomes</taxon>
        <taxon>organismal metagenomes</taxon>
    </lineage>
</organism>
<evidence type="ECO:0000256" key="1">
    <source>
        <dbReference type="SAM" id="MobiDB-lite"/>
    </source>
</evidence>
<feature type="compositionally biased region" description="Basic residues" evidence="1">
    <location>
        <begin position="136"/>
        <end position="147"/>
    </location>
</feature>
<sequence length="147" mass="17594">MYMDIQIENHIVKLDKRINKQMEIYKNRELNDLDFHASIVKVNMRLHDIYDALRFYESEQPKKEVFVNLKHSLENLSKVHGFRPEDNNHFFNVYKQPILVKINEIINKHVERSVAPTPTRSYSRRTPRTRSSGGKTKTKKNKTNKKR</sequence>
<protein>
    <submittedName>
        <fullName evidence="2">Uncharacterized protein</fullName>
    </submittedName>
</protein>
<dbReference type="EMBL" id="MN739013">
    <property type="protein sequence ID" value="QHT35160.1"/>
    <property type="molecule type" value="Genomic_DNA"/>
</dbReference>
<dbReference type="AlphaFoldDB" id="A0A6C0F588"/>
<reference evidence="2" key="1">
    <citation type="journal article" date="2020" name="Nature">
        <title>Giant virus diversity and host interactions through global metagenomics.</title>
        <authorList>
            <person name="Schulz F."/>
            <person name="Roux S."/>
            <person name="Paez-Espino D."/>
            <person name="Jungbluth S."/>
            <person name="Walsh D.A."/>
            <person name="Denef V.J."/>
            <person name="McMahon K.D."/>
            <person name="Konstantinidis K.T."/>
            <person name="Eloe-Fadrosh E.A."/>
            <person name="Kyrpides N.C."/>
            <person name="Woyke T."/>
        </authorList>
    </citation>
    <scope>NUCLEOTIDE SEQUENCE</scope>
    <source>
        <strain evidence="2">GVMAG-M-3300009180-1</strain>
    </source>
</reference>
<proteinExistence type="predicted"/>
<evidence type="ECO:0000313" key="2">
    <source>
        <dbReference type="EMBL" id="QHT35160.1"/>
    </source>
</evidence>
<feature type="region of interest" description="Disordered" evidence="1">
    <location>
        <begin position="115"/>
        <end position="147"/>
    </location>
</feature>
<accession>A0A6C0F588</accession>